<evidence type="ECO:0000256" key="5">
    <source>
        <dbReference type="ARBA" id="ARBA00023284"/>
    </source>
</evidence>
<keyword evidence="10" id="KW-0413">Isomerase</keyword>
<reference evidence="9 11" key="1">
    <citation type="submission" date="2018-07" db="EMBL/GenBank/DDBJ databases">
        <title>Brachybacterium saurashtrense DSM 23186 genome sequence.</title>
        <authorList>
            <person name="Guo L."/>
        </authorList>
    </citation>
    <scope>NUCLEOTIDE SEQUENCE [LARGE SCALE GENOMIC DNA]</scope>
    <source>
        <strain evidence="9 11">DSM 23186</strain>
    </source>
</reference>
<keyword evidence="11" id="KW-1185">Reference proteome</keyword>
<dbReference type="RefSeq" id="WP_115414253.1">
    <property type="nucleotide sequence ID" value="NZ_CP031356.1"/>
</dbReference>
<keyword evidence="7" id="KW-0472">Membrane</keyword>
<feature type="domain" description="Thioredoxin" evidence="8">
    <location>
        <begin position="78"/>
        <end position="204"/>
    </location>
</feature>
<dbReference type="SUPFAM" id="SSF52833">
    <property type="entry name" value="Thioredoxin-like"/>
    <property type="match status" value="1"/>
</dbReference>
<dbReference type="KEGG" id="bsau:DWV08_13375"/>
<dbReference type="Proteomes" id="UP000254236">
    <property type="component" value="Chromosome"/>
</dbReference>
<sequence>MDPAPPAPATPPTPPASSRSTAPARRRLRVPAAILAVTALLIAVVLWTRPAGAPEGAPGAATDTLGAQEPVALEDLPHPSRVAVPDLSAAETRDPGDLLAEGPVDAPVVLVVFTDYQCPYCARWTADTLPALREEVEAGRLRIEWRDVNVYGEDSERAARAALAAARQDRHADYQNALFEGGEIRSGAELDEEALIALADELGLDVEQFTADLRAEETARTIAEHATTGRELGVVTTPSFVLDGTPIVGAQPTDAFLARFDEALAAAGNGEG</sequence>
<evidence type="ECO:0000256" key="3">
    <source>
        <dbReference type="ARBA" id="ARBA00023002"/>
    </source>
</evidence>
<dbReference type="PROSITE" id="PS51352">
    <property type="entry name" value="THIOREDOXIN_2"/>
    <property type="match status" value="1"/>
</dbReference>
<protein>
    <submittedName>
        <fullName evidence="10">Protein-disulfide isomerase</fullName>
    </submittedName>
</protein>
<comment type="similarity">
    <text evidence="1">Belongs to the thioredoxin family. DsbA subfamily.</text>
</comment>
<evidence type="ECO:0000313" key="12">
    <source>
        <dbReference type="Proteomes" id="UP000282185"/>
    </source>
</evidence>
<dbReference type="EMBL" id="CP031356">
    <property type="protein sequence ID" value="AXK46504.1"/>
    <property type="molecule type" value="Genomic_DNA"/>
</dbReference>
<dbReference type="AlphaFoldDB" id="A0A345YRF2"/>
<organism evidence="10 12">
    <name type="scientific">Brachybacterium saurashtrense</name>
    <dbReference type="NCBI Taxonomy" id="556288"/>
    <lineage>
        <taxon>Bacteria</taxon>
        <taxon>Bacillati</taxon>
        <taxon>Actinomycetota</taxon>
        <taxon>Actinomycetes</taxon>
        <taxon>Micrococcales</taxon>
        <taxon>Dermabacteraceae</taxon>
        <taxon>Brachybacterium</taxon>
    </lineage>
</organism>
<keyword evidence="5" id="KW-0676">Redox-active center</keyword>
<dbReference type="PANTHER" id="PTHR13887:SF14">
    <property type="entry name" value="DISULFIDE BOND FORMATION PROTEIN D"/>
    <property type="match status" value="1"/>
</dbReference>
<dbReference type="Pfam" id="PF13462">
    <property type="entry name" value="Thioredoxin_4"/>
    <property type="match status" value="1"/>
</dbReference>
<dbReference type="OrthoDB" id="117402at2"/>
<feature type="compositionally biased region" description="Pro residues" evidence="6">
    <location>
        <begin position="1"/>
        <end position="15"/>
    </location>
</feature>
<accession>A0A345YRF2</accession>
<keyword evidence="3" id="KW-0560">Oxidoreductase</keyword>
<feature type="transmembrane region" description="Helical" evidence="7">
    <location>
        <begin position="28"/>
        <end position="47"/>
    </location>
</feature>
<evidence type="ECO:0000259" key="8">
    <source>
        <dbReference type="PROSITE" id="PS51352"/>
    </source>
</evidence>
<gene>
    <name evidence="9" type="ORF">DWV08_13375</name>
    <name evidence="10" type="ORF">DXU92_05125</name>
</gene>
<dbReference type="InterPro" id="IPR012336">
    <property type="entry name" value="Thioredoxin-like_fold"/>
</dbReference>
<dbReference type="EMBL" id="QSWH01000002">
    <property type="protein sequence ID" value="RRR24245.1"/>
    <property type="molecule type" value="Genomic_DNA"/>
</dbReference>
<keyword evidence="7" id="KW-0812">Transmembrane</keyword>
<evidence type="ECO:0000256" key="1">
    <source>
        <dbReference type="ARBA" id="ARBA00005791"/>
    </source>
</evidence>
<dbReference type="Proteomes" id="UP000282185">
    <property type="component" value="Unassembled WGS sequence"/>
</dbReference>
<evidence type="ECO:0000256" key="7">
    <source>
        <dbReference type="SAM" id="Phobius"/>
    </source>
</evidence>
<evidence type="ECO:0000313" key="9">
    <source>
        <dbReference type="EMBL" id="AXK46504.1"/>
    </source>
</evidence>
<name>A0A345YRF2_9MICO</name>
<keyword evidence="7" id="KW-1133">Transmembrane helix</keyword>
<evidence type="ECO:0000256" key="6">
    <source>
        <dbReference type="SAM" id="MobiDB-lite"/>
    </source>
</evidence>
<evidence type="ECO:0000313" key="11">
    <source>
        <dbReference type="Proteomes" id="UP000254236"/>
    </source>
</evidence>
<evidence type="ECO:0000256" key="2">
    <source>
        <dbReference type="ARBA" id="ARBA00022729"/>
    </source>
</evidence>
<keyword evidence="2" id="KW-0732">Signal</keyword>
<dbReference type="GO" id="GO:0016853">
    <property type="term" value="F:isomerase activity"/>
    <property type="evidence" value="ECO:0007669"/>
    <property type="project" value="UniProtKB-KW"/>
</dbReference>
<dbReference type="Gene3D" id="3.40.30.10">
    <property type="entry name" value="Glutaredoxin"/>
    <property type="match status" value="1"/>
</dbReference>
<dbReference type="GO" id="GO:0016491">
    <property type="term" value="F:oxidoreductase activity"/>
    <property type="evidence" value="ECO:0007669"/>
    <property type="project" value="UniProtKB-KW"/>
</dbReference>
<proteinExistence type="inferred from homology"/>
<evidence type="ECO:0000256" key="4">
    <source>
        <dbReference type="ARBA" id="ARBA00023157"/>
    </source>
</evidence>
<dbReference type="InterPro" id="IPR013766">
    <property type="entry name" value="Thioredoxin_domain"/>
</dbReference>
<evidence type="ECO:0000313" key="10">
    <source>
        <dbReference type="EMBL" id="RRR24245.1"/>
    </source>
</evidence>
<dbReference type="InterPro" id="IPR036249">
    <property type="entry name" value="Thioredoxin-like_sf"/>
</dbReference>
<feature type="region of interest" description="Disordered" evidence="6">
    <location>
        <begin position="1"/>
        <end position="24"/>
    </location>
</feature>
<reference evidence="10 12" key="2">
    <citation type="submission" date="2018-08" db="EMBL/GenBank/DDBJ databases">
        <title>Brachybacterium saurashtrense DSM 23186.</title>
        <authorList>
            <person name="Li Y."/>
        </authorList>
    </citation>
    <scope>NUCLEOTIDE SEQUENCE [LARGE SCALE GENOMIC DNA]</scope>
    <source>
        <strain evidence="10 12">DSM 23186</strain>
    </source>
</reference>
<keyword evidence="4" id="KW-1015">Disulfide bond</keyword>
<dbReference type="PANTHER" id="PTHR13887">
    <property type="entry name" value="GLUTATHIONE S-TRANSFERASE KAPPA"/>
    <property type="match status" value="1"/>
</dbReference>